<feature type="domain" description="DAGKc" evidence="6">
    <location>
        <begin position="31"/>
        <end position="159"/>
    </location>
</feature>
<dbReference type="KEGG" id="hxa:Halxa_0563"/>
<dbReference type="GO" id="GO:0016301">
    <property type="term" value="F:kinase activity"/>
    <property type="evidence" value="ECO:0007669"/>
    <property type="project" value="UniProtKB-KW"/>
</dbReference>
<accession>F8DDQ4</accession>
<keyword evidence="1" id="KW-0808">Transferase</keyword>
<evidence type="ECO:0000256" key="4">
    <source>
        <dbReference type="ARBA" id="ARBA00022840"/>
    </source>
</evidence>
<keyword evidence="8" id="KW-1185">Reference proteome</keyword>
<dbReference type="GO" id="GO:0005524">
    <property type="term" value="F:ATP binding"/>
    <property type="evidence" value="ECO:0007669"/>
    <property type="project" value="UniProtKB-KW"/>
</dbReference>
<dbReference type="InterPro" id="IPR050187">
    <property type="entry name" value="Lipid_Phosphate_FormReg"/>
</dbReference>
<feature type="region of interest" description="Disordered" evidence="5">
    <location>
        <begin position="1"/>
        <end position="45"/>
    </location>
</feature>
<evidence type="ECO:0000313" key="7">
    <source>
        <dbReference type="EMBL" id="AEH39156.1"/>
    </source>
</evidence>
<dbReference type="InterPro" id="IPR045540">
    <property type="entry name" value="YegS/DAGK_C"/>
</dbReference>
<keyword evidence="4" id="KW-0067">ATP-binding</keyword>
<dbReference type="HOGENOM" id="CLU_045532_1_1_2"/>
<dbReference type="OrthoDB" id="57577at2157"/>
<dbReference type="GeneID" id="10795424"/>
<dbReference type="SMART" id="SM00046">
    <property type="entry name" value="DAGKc"/>
    <property type="match status" value="1"/>
</dbReference>
<dbReference type="Proteomes" id="UP000006794">
    <property type="component" value="Plasmid pHALXA01"/>
</dbReference>
<evidence type="ECO:0000256" key="3">
    <source>
        <dbReference type="ARBA" id="ARBA00022777"/>
    </source>
</evidence>
<protein>
    <recommendedName>
        <fullName evidence="6">DAGKc domain-containing protein</fullName>
    </recommendedName>
</protein>
<dbReference type="EMBL" id="CP002840">
    <property type="protein sequence ID" value="AEH39156.1"/>
    <property type="molecule type" value="Genomic_DNA"/>
</dbReference>
<feature type="compositionally biased region" description="Basic and acidic residues" evidence="5">
    <location>
        <begin position="15"/>
        <end position="27"/>
    </location>
</feature>
<evidence type="ECO:0000256" key="1">
    <source>
        <dbReference type="ARBA" id="ARBA00022679"/>
    </source>
</evidence>
<gene>
    <name evidence="7" type="ordered locus">Halxa_0563</name>
</gene>
<geneLocation type="plasmid" evidence="7 8">
    <name>pHALXA01</name>
</geneLocation>
<reference evidence="8" key="1">
    <citation type="journal article" date="2012" name="Stand. Genomic Sci.">
        <title>Complete genome sequence of Halopiger xanaduensis type strain (SH-6(T)).</title>
        <authorList>
            <person name="Anderson I."/>
            <person name="Tindall B.J."/>
            <person name="Rohde M."/>
            <person name="Lucas S."/>
            <person name="Han J."/>
            <person name="Lapidus A."/>
            <person name="Cheng J.F."/>
            <person name="Goodwin L."/>
            <person name="Pitluck S."/>
            <person name="Peters L."/>
            <person name="Pati A."/>
            <person name="Mikhailova N."/>
            <person name="Pagani I."/>
            <person name="Teshima H."/>
            <person name="Han C."/>
            <person name="Tapia R."/>
            <person name="Land M."/>
            <person name="Woyke T."/>
            <person name="Klenk H.P."/>
            <person name="Kyrpides N."/>
            <person name="Ivanova N."/>
        </authorList>
    </citation>
    <scope>NUCLEOTIDE SEQUENCE [LARGE SCALE GENOMIC DNA]</scope>
    <source>
        <strain evidence="8">DSM 18323 / JCM 14033 / SH-6</strain>
        <plasmid evidence="8">Plasmid pHALXA01</plasmid>
    </source>
</reference>
<name>F8DDQ4_HALXS</name>
<organism evidence="7 8">
    <name type="scientific">Halopiger xanaduensis (strain DSM 18323 / JCM 14033 / SH-6)</name>
    <dbReference type="NCBI Taxonomy" id="797210"/>
    <lineage>
        <taxon>Archaea</taxon>
        <taxon>Methanobacteriati</taxon>
        <taxon>Methanobacteriota</taxon>
        <taxon>Stenosarchaea group</taxon>
        <taxon>Halobacteria</taxon>
        <taxon>Halobacteriales</taxon>
        <taxon>Natrialbaceae</taxon>
        <taxon>Halopiger</taxon>
    </lineage>
</organism>
<sequence>MTRSSGGASGATARPTDEPLEGDRIGETEIGANPERRLVLNPTSGDGDHVERVRRLAAEYGFPVVETERAGHATELAEAAAADGVDLLAACGGDGTVNEVVRGLVAADALEDVTLCVIPTGTANIYASGLGIDSVRDGFDAARRGDVRRLDLGTADGEPFVMSAIAGLPAAASVAASGGLKSRLGELAFAVEGIRTVREFDGLQASVAVRTDDGAYVWRGEALCLLIGNLRRFVGGNEPANAEDGRLEVTIVDRVSPTDAIAGAIERLVRRESSRVATIEATAVEVVALDDVPIEFSLDGEPQTHDAVEIGVRPGALRVCVGADYADRA</sequence>
<dbReference type="InterPro" id="IPR017438">
    <property type="entry name" value="ATP-NAD_kinase_N"/>
</dbReference>
<evidence type="ECO:0000256" key="2">
    <source>
        <dbReference type="ARBA" id="ARBA00022741"/>
    </source>
</evidence>
<keyword evidence="7" id="KW-0614">Plasmid</keyword>
<dbReference type="SUPFAM" id="SSF111331">
    <property type="entry name" value="NAD kinase/diacylglycerol kinase-like"/>
    <property type="match status" value="1"/>
</dbReference>
<proteinExistence type="predicted"/>
<evidence type="ECO:0000313" key="8">
    <source>
        <dbReference type="Proteomes" id="UP000006794"/>
    </source>
</evidence>
<dbReference type="PROSITE" id="PS50146">
    <property type="entry name" value="DAGK"/>
    <property type="match status" value="1"/>
</dbReference>
<dbReference type="PANTHER" id="PTHR12358:SF106">
    <property type="entry name" value="LIPID KINASE YEGS"/>
    <property type="match status" value="1"/>
</dbReference>
<evidence type="ECO:0000256" key="5">
    <source>
        <dbReference type="SAM" id="MobiDB-lite"/>
    </source>
</evidence>
<dbReference type="Gene3D" id="3.40.50.10330">
    <property type="entry name" value="Probable inorganic polyphosphate/atp-NAD kinase, domain 1"/>
    <property type="match status" value="1"/>
</dbReference>
<dbReference type="RefSeq" id="WP_013875884.1">
    <property type="nucleotide sequence ID" value="NC_015658.1"/>
</dbReference>
<keyword evidence="3" id="KW-0418">Kinase</keyword>
<dbReference type="Gene3D" id="2.60.200.40">
    <property type="match status" value="1"/>
</dbReference>
<dbReference type="PANTHER" id="PTHR12358">
    <property type="entry name" value="SPHINGOSINE KINASE"/>
    <property type="match status" value="1"/>
</dbReference>
<evidence type="ECO:0000259" key="6">
    <source>
        <dbReference type="PROSITE" id="PS50146"/>
    </source>
</evidence>
<dbReference type="InterPro" id="IPR001206">
    <property type="entry name" value="Diacylglycerol_kinase_cat_dom"/>
</dbReference>
<dbReference type="Pfam" id="PF00781">
    <property type="entry name" value="DAGK_cat"/>
    <property type="match status" value="1"/>
</dbReference>
<dbReference type="GO" id="GO:0005886">
    <property type="term" value="C:plasma membrane"/>
    <property type="evidence" value="ECO:0007669"/>
    <property type="project" value="TreeGrafter"/>
</dbReference>
<dbReference type="Pfam" id="PF19279">
    <property type="entry name" value="YegS_C"/>
    <property type="match status" value="1"/>
</dbReference>
<dbReference type="AlphaFoldDB" id="F8DDQ4"/>
<keyword evidence="2" id="KW-0547">Nucleotide-binding</keyword>
<dbReference type="InterPro" id="IPR016064">
    <property type="entry name" value="NAD/diacylglycerol_kinase_sf"/>
</dbReference>